<name>A0A194PQL8_PAPXU</name>
<evidence type="ECO:0000256" key="2">
    <source>
        <dbReference type="SAM" id="MobiDB-lite"/>
    </source>
</evidence>
<feature type="coiled-coil region" evidence="1">
    <location>
        <begin position="179"/>
        <end position="213"/>
    </location>
</feature>
<dbReference type="EMBL" id="KQ459597">
    <property type="protein sequence ID" value="KPI95258.1"/>
    <property type="molecule type" value="Genomic_DNA"/>
</dbReference>
<keyword evidence="4" id="KW-1185">Reference proteome</keyword>
<feature type="region of interest" description="Disordered" evidence="2">
    <location>
        <begin position="1"/>
        <end position="51"/>
    </location>
</feature>
<sequence>MSHPLGKNVKNVAIAHAERKDDDKDKPRGTAMTQLRTQPQPISRPTENPTTRANKLFQTAKALLESSGNLKSSIKEGVMDSLSGLYETVLQVDERLRDLDLRLERLRSEKEKDLREKIEEKDRIIEELARNKNGQDIGIKIKELITNTESIKKMINHDVMNRFDEYPPGRALCGNVKKLEGLMDIVKEIKTNVERTNKRVEEAAKVTEDAEKMTEGVIKKIEETSMKVETVGTQVGEVGERVKENGITIRDTGKALEALKGSGSATYAETARAHKPRGQLPPVRPNHALIVSSSQEKDTSDNVIEKVREALDARNNKAEAAAEAAAEAVAEAEAAAAADVAFRRKLFPFKIFISDNFHLYH</sequence>
<reference evidence="3 4" key="1">
    <citation type="journal article" date="2015" name="Nat. Commun.">
        <title>Outbred genome sequencing and CRISPR/Cas9 gene editing in butterflies.</title>
        <authorList>
            <person name="Li X."/>
            <person name="Fan D."/>
            <person name="Zhang W."/>
            <person name="Liu G."/>
            <person name="Zhang L."/>
            <person name="Zhao L."/>
            <person name="Fang X."/>
            <person name="Chen L."/>
            <person name="Dong Y."/>
            <person name="Chen Y."/>
            <person name="Ding Y."/>
            <person name="Zhao R."/>
            <person name="Feng M."/>
            <person name="Zhu Y."/>
            <person name="Feng Y."/>
            <person name="Jiang X."/>
            <person name="Zhu D."/>
            <person name="Xiang H."/>
            <person name="Feng X."/>
            <person name="Li S."/>
            <person name="Wang J."/>
            <person name="Zhang G."/>
            <person name="Kronforst M.R."/>
            <person name="Wang W."/>
        </authorList>
    </citation>
    <scope>NUCLEOTIDE SEQUENCE [LARGE SCALE GENOMIC DNA]</scope>
    <source>
        <strain evidence="3">Ya'a_city_454_Px</strain>
        <tissue evidence="3">Whole body</tissue>
    </source>
</reference>
<dbReference type="AlphaFoldDB" id="A0A194PQL8"/>
<evidence type="ECO:0000256" key="1">
    <source>
        <dbReference type="SAM" id="Coils"/>
    </source>
</evidence>
<proteinExistence type="predicted"/>
<evidence type="ECO:0000313" key="3">
    <source>
        <dbReference type="EMBL" id="KPI95258.1"/>
    </source>
</evidence>
<dbReference type="Proteomes" id="UP000053268">
    <property type="component" value="Unassembled WGS sequence"/>
</dbReference>
<feature type="coiled-coil region" evidence="1">
    <location>
        <begin position="89"/>
        <end position="131"/>
    </location>
</feature>
<organism evidence="3 4">
    <name type="scientific">Papilio xuthus</name>
    <name type="common">Asian swallowtail butterfly</name>
    <dbReference type="NCBI Taxonomy" id="66420"/>
    <lineage>
        <taxon>Eukaryota</taxon>
        <taxon>Metazoa</taxon>
        <taxon>Ecdysozoa</taxon>
        <taxon>Arthropoda</taxon>
        <taxon>Hexapoda</taxon>
        <taxon>Insecta</taxon>
        <taxon>Pterygota</taxon>
        <taxon>Neoptera</taxon>
        <taxon>Endopterygota</taxon>
        <taxon>Lepidoptera</taxon>
        <taxon>Glossata</taxon>
        <taxon>Ditrysia</taxon>
        <taxon>Papilionoidea</taxon>
        <taxon>Papilionidae</taxon>
        <taxon>Papilioninae</taxon>
        <taxon>Papilio</taxon>
    </lineage>
</organism>
<feature type="compositionally biased region" description="Basic and acidic residues" evidence="2">
    <location>
        <begin position="16"/>
        <end position="28"/>
    </location>
</feature>
<feature type="compositionally biased region" description="Polar residues" evidence="2">
    <location>
        <begin position="31"/>
        <end position="51"/>
    </location>
</feature>
<protein>
    <submittedName>
        <fullName evidence="3">Uncharacterized protein</fullName>
    </submittedName>
</protein>
<feature type="coiled-coil region" evidence="1">
    <location>
        <begin position="304"/>
        <end position="335"/>
    </location>
</feature>
<keyword evidence="1" id="KW-0175">Coiled coil</keyword>
<gene>
    <name evidence="3" type="ORF">RR46_12262</name>
</gene>
<accession>A0A194PQL8</accession>
<dbReference type="STRING" id="66420.A0A194PQL8"/>
<evidence type="ECO:0000313" key="4">
    <source>
        <dbReference type="Proteomes" id="UP000053268"/>
    </source>
</evidence>